<name>A0A9Q8V977_9HYPO</name>
<proteinExistence type="predicted"/>
<feature type="region of interest" description="Disordered" evidence="1">
    <location>
        <begin position="201"/>
        <end position="224"/>
    </location>
</feature>
<dbReference type="AlphaFoldDB" id="A0A9Q8V977"/>
<organism evidence="2 3">
    <name type="scientific">Purpureocillium takamizusanense</name>
    <dbReference type="NCBI Taxonomy" id="2060973"/>
    <lineage>
        <taxon>Eukaryota</taxon>
        <taxon>Fungi</taxon>
        <taxon>Dikarya</taxon>
        <taxon>Ascomycota</taxon>
        <taxon>Pezizomycotina</taxon>
        <taxon>Sordariomycetes</taxon>
        <taxon>Hypocreomycetidae</taxon>
        <taxon>Hypocreales</taxon>
        <taxon>Ophiocordycipitaceae</taxon>
        <taxon>Purpureocillium</taxon>
    </lineage>
</organism>
<dbReference type="GeneID" id="72066205"/>
<gene>
    <name evidence="2" type="ORF">JDV02_004250</name>
</gene>
<protein>
    <submittedName>
        <fullName evidence="2">Uncharacterized protein</fullName>
    </submittedName>
</protein>
<evidence type="ECO:0000313" key="3">
    <source>
        <dbReference type="Proteomes" id="UP000829364"/>
    </source>
</evidence>
<dbReference type="RefSeq" id="XP_047841426.1">
    <property type="nucleotide sequence ID" value="XM_047985449.1"/>
</dbReference>
<accession>A0A9Q8V977</accession>
<reference evidence="2" key="1">
    <citation type="submission" date="2021-11" db="EMBL/GenBank/DDBJ databases">
        <title>Purpureocillium_takamizusanense_genome.</title>
        <authorList>
            <person name="Nguyen N.-H."/>
        </authorList>
    </citation>
    <scope>NUCLEOTIDE SEQUENCE</scope>
    <source>
        <strain evidence="2">PT3</strain>
    </source>
</reference>
<sequence length="396" mass="42601">MMGGETSCWQLRPHHLTTTISRRAGRAGCGDALEMVAPARLPGGAGCRKHAADGRQLQFARLALWRRILGAIPSPLAASHHPLTPCQRHDDPRAPVSFGHLPTCRGALHPNIHSSSLGLCRWFSAKDSALHPSLRRAHSRPPQRTRSLCHAIPGDDEVVGSFCTANSVPAPCQRHPRMRATSLQRVVSSVAGWAAAAKGLAKGGTGTSTAPLERPPRRPPARTFAGPCQAAARMWPWTAAELLLGHLCGLPLTRRPLAGQLPAVPLAGPCIIDSIIAIIAIIKWAVAAASAIRPHPSPRGAVRKKHRLRPRRSAGRLGWATTYVPTTPRAPPPFFHPLVAWFEKLGLGSLTFRPGRGVSCIRWRQPHATRVQSMGLTAPSCRQGAANDHDELVLHS</sequence>
<dbReference type="KEGG" id="ptkz:JDV02_004250"/>
<evidence type="ECO:0000313" key="2">
    <source>
        <dbReference type="EMBL" id="UNI17945.1"/>
    </source>
</evidence>
<keyword evidence="3" id="KW-1185">Reference proteome</keyword>
<dbReference type="Proteomes" id="UP000829364">
    <property type="component" value="Chromosome 3"/>
</dbReference>
<dbReference type="EMBL" id="CP086356">
    <property type="protein sequence ID" value="UNI17945.1"/>
    <property type="molecule type" value="Genomic_DNA"/>
</dbReference>
<evidence type="ECO:0000256" key="1">
    <source>
        <dbReference type="SAM" id="MobiDB-lite"/>
    </source>
</evidence>